<dbReference type="Pfam" id="PF03572">
    <property type="entry name" value="Peptidase_S41"/>
    <property type="match status" value="1"/>
</dbReference>
<dbReference type="Pfam" id="PF22694">
    <property type="entry name" value="CtpB_N-like"/>
    <property type="match status" value="1"/>
</dbReference>
<keyword evidence="9" id="KW-1185">Reference proteome</keyword>
<dbReference type="Proteomes" id="UP001310386">
    <property type="component" value="Unassembled WGS sequence"/>
</dbReference>
<feature type="region of interest" description="Disordered" evidence="6">
    <location>
        <begin position="42"/>
        <end position="67"/>
    </location>
</feature>
<comment type="caution">
    <text evidence="8">The sequence shown here is derived from an EMBL/GenBank/DDBJ whole genome shotgun (WGS) entry which is preliminary data.</text>
</comment>
<dbReference type="SUPFAM" id="SSF47090">
    <property type="entry name" value="PGBD-like"/>
    <property type="match status" value="1"/>
</dbReference>
<dbReference type="CDD" id="cd07560">
    <property type="entry name" value="Peptidase_S41_CPP"/>
    <property type="match status" value="1"/>
</dbReference>
<dbReference type="Gene3D" id="2.30.42.10">
    <property type="match status" value="1"/>
</dbReference>
<dbReference type="InterPro" id="IPR029045">
    <property type="entry name" value="ClpP/crotonase-like_dom_sf"/>
</dbReference>
<protein>
    <submittedName>
        <fullName evidence="8">S41 family peptidase</fullName>
    </submittedName>
</protein>
<dbReference type="NCBIfam" id="TIGR00225">
    <property type="entry name" value="prc"/>
    <property type="match status" value="1"/>
</dbReference>
<keyword evidence="2 5" id="KW-0645">Protease</keyword>
<dbReference type="PROSITE" id="PS50106">
    <property type="entry name" value="PDZ"/>
    <property type="match status" value="1"/>
</dbReference>
<dbReference type="Gene3D" id="1.10.101.10">
    <property type="entry name" value="PGBD-like superfamily/PGBD"/>
    <property type="match status" value="1"/>
</dbReference>
<keyword evidence="3 5" id="KW-0378">Hydrolase</keyword>
<dbReference type="InterPro" id="IPR005151">
    <property type="entry name" value="Tail-specific_protease"/>
</dbReference>
<evidence type="ECO:0000256" key="5">
    <source>
        <dbReference type="RuleBase" id="RU004404"/>
    </source>
</evidence>
<dbReference type="InterPro" id="IPR036365">
    <property type="entry name" value="PGBD-like_sf"/>
</dbReference>
<dbReference type="Gene3D" id="3.90.226.10">
    <property type="entry name" value="2-enoyl-CoA Hydratase, Chain A, domain 1"/>
    <property type="match status" value="1"/>
</dbReference>
<reference evidence="8" key="1">
    <citation type="submission" date="2023-12" db="EMBL/GenBank/DDBJ databases">
        <title>Fervidustalea candida gen. nov., sp. nov., a novel member of the family Paenibacillaceae isolated from a geothermal area.</title>
        <authorList>
            <person name="Li W.-J."/>
            <person name="Jiao J.-Y."/>
            <person name="Chen Y."/>
        </authorList>
    </citation>
    <scope>NUCLEOTIDE SEQUENCE</scope>
    <source>
        <strain evidence="8">SYSU GA230002</strain>
    </source>
</reference>
<evidence type="ECO:0000259" key="7">
    <source>
        <dbReference type="PROSITE" id="PS50106"/>
    </source>
</evidence>
<dbReference type="InterPro" id="IPR004447">
    <property type="entry name" value="Peptidase_S41A"/>
</dbReference>
<dbReference type="RefSeq" id="WP_371754493.1">
    <property type="nucleotide sequence ID" value="NZ_JAYJLD010000016.1"/>
</dbReference>
<comment type="similarity">
    <text evidence="1 5">Belongs to the peptidase S41A family.</text>
</comment>
<evidence type="ECO:0000256" key="4">
    <source>
        <dbReference type="ARBA" id="ARBA00022825"/>
    </source>
</evidence>
<evidence type="ECO:0000313" key="9">
    <source>
        <dbReference type="Proteomes" id="UP001310386"/>
    </source>
</evidence>
<dbReference type="InterPro" id="IPR036366">
    <property type="entry name" value="PGBDSf"/>
</dbReference>
<organism evidence="8 9">
    <name type="scientific">Ferviditalea candida</name>
    <dbReference type="NCBI Taxonomy" id="3108399"/>
    <lineage>
        <taxon>Bacteria</taxon>
        <taxon>Bacillati</taxon>
        <taxon>Bacillota</taxon>
        <taxon>Bacilli</taxon>
        <taxon>Bacillales</taxon>
        <taxon>Paenibacillaceae</taxon>
        <taxon>Ferviditalea</taxon>
    </lineage>
</organism>
<dbReference type="Pfam" id="PF01471">
    <property type="entry name" value="PG_binding_1"/>
    <property type="match status" value="1"/>
</dbReference>
<dbReference type="InterPro" id="IPR055210">
    <property type="entry name" value="CtpA/B_N"/>
</dbReference>
<dbReference type="InterPro" id="IPR001478">
    <property type="entry name" value="PDZ"/>
</dbReference>
<gene>
    <name evidence="8" type="ORF">VF724_11945</name>
</gene>
<dbReference type="SMART" id="SM00228">
    <property type="entry name" value="PDZ"/>
    <property type="match status" value="1"/>
</dbReference>
<evidence type="ECO:0000313" key="8">
    <source>
        <dbReference type="EMBL" id="MEB3102373.1"/>
    </source>
</evidence>
<dbReference type="SUPFAM" id="SSF50156">
    <property type="entry name" value="PDZ domain-like"/>
    <property type="match status" value="1"/>
</dbReference>
<dbReference type="SUPFAM" id="SSF52096">
    <property type="entry name" value="ClpP/crotonase"/>
    <property type="match status" value="1"/>
</dbReference>
<feature type="domain" description="PDZ" evidence="7">
    <location>
        <begin position="112"/>
        <end position="188"/>
    </location>
</feature>
<dbReference type="InterPro" id="IPR002477">
    <property type="entry name" value="Peptidoglycan-bd-like"/>
</dbReference>
<keyword evidence="4 5" id="KW-0720">Serine protease</keyword>
<feature type="compositionally biased region" description="Low complexity" evidence="6">
    <location>
        <begin position="45"/>
        <end position="59"/>
    </location>
</feature>
<evidence type="ECO:0000256" key="6">
    <source>
        <dbReference type="SAM" id="MobiDB-lite"/>
    </source>
</evidence>
<accession>A0ABU5ZIP3</accession>
<dbReference type="EMBL" id="JAYJLD010000016">
    <property type="protein sequence ID" value="MEB3102373.1"/>
    <property type="molecule type" value="Genomic_DNA"/>
</dbReference>
<dbReference type="CDD" id="cd06782">
    <property type="entry name" value="cpPDZ_CPP-like"/>
    <property type="match status" value="1"/>
</dbReference>
<dbReference type="InterPro" id="IPR036034">
    <property type="entry name" value="PDZ_sf"/>
</dbReference>
<dbReference type="Gene3D" id="3.30.750.44">
    <property type="match status" value="1"/>
</dbReference>
<dbReference type="SMART" id="SM00245">
    <property type="entry name" value="TSPc"/>
    <property type="match status" value="1"/>
</dbReference>
<dbReference type="PANTHER" id="PTHR32060:SF29">
    <property type="entry name" value="CARBOXY-TERMINAL PROCESSING PROTEASE CTPB"/>
    <property type="match status" value="1"/>
</dbReference>
<proteinExistence type="inferred from homology"/>
<evidence type="ECO:0000256" key="3">
    <source>
        <dbReference type="ARBA" id="ARBA00022801"/>
    </source>
</evidence>
<evidence type="ECO:0000256" key="2">
    <source>
        <dbReference type="ARBA" id="ARBA00022670"/>
    </source>
</evidence>
<dbReference type="PANTHER" id="PTHR32060">
    <property type="entry name" value="TAIL-SPECIFIC PROTEASE"/>
    <property type="match status" value="1"/>
</dbReference>
<name>A0ABU5ZIP3_9BACL</name>
<evidence type="ECO:0000256" key="1">
    <source>
        <dbReference type="ARBA" id="ARBA00009179"/>
    </source>
</evidence>
<sequence length="502" mass="54148">MLFKGRTVLALVLAALFAGSIMTLTFIGTGFSFPPVLTKDHPIQASPGNSAAPGAGAENSAKETDGLSKADIQKINTTYQLIEHKFISPMGKDKIVDGAIRGMLESLNDPFSTYMDKEEAGKYNESVDAYFTGIGAEVTMEGGRVTVMSPIKDSPAEKAGIHAKDMILSVNGAKLEGLSLTEAVMKIRGPKGTQAKLEILRPGMKEPIQIIVVRDEISIETVSSEMLDQQIGKIQISQFSSNTADRFKQELAALESKGLKGLIIDVRNNPGGYLYGVLNLLESLVPNGKTLVQVEYRDQEKTQTVSKGSGKAYPIVVLVNEGSASASEIMAAALKESAGATLVGEKTYGKGTVQTTYEKELGDGSNIKMTIAKWLTPSGNWIHKKGIEPDIKVQQPAYFKTAPLNRDVEMKYDAAGDPIRNLQMMLTGLGLNPGRTDGYFSEKTAQAVKVFQRQHGLPVTGAVNAKTADLLEDSIIKTIRDPKNDLQLQEAIKVLKQKIGAR</sequence>
<dbReference type="Pfam" id="PF13180">
    <property type="entry name" value="PDZ_2"/>
    <property type="match status" value="1"/>
</dbReference>